<gene>
    <name evidence="5" type="ordered locus">Hipma_0029</name>
</gene>
<evidence type="ECO:0000313" key="5">
    <source>
        <dbReference type="EMBL" id="AEA33012.1"/>
    </source>
</evidence>
<dbReference type="GO" id="GO:0009253">
    <property type="term" value="P:peptidoglycan catabolic process"/>
    <property type="evidence" value="ECO:0007669"/>
    <property type="project" value="InterPro"/>
</dbReference>
<dbReference type="Gene3D" id="3.40.630.40">
    <property type="entry name" value="Zn-dependent exopeptidases"/>
    <property type="match status" value="1"/>
</dbReference>
<dbReference type="OrthoDB" id="9806267at2"/>
<evidence type="ECO:0000256" key="3">
    <source>
        <dbReference type="ARBA" id="ARBA00022801"/>
    </source>
</evidence>
<dbReference type="InterPro" id="IPR050695">
    <property type="entry name" value="N-acetylmuramoyl_amidase_3"/>
</dbReference>
<evidence type="ECO:0000256" key="1">
    <source>
        <dbReference type="ARBA" id="ARBA00001561"/>
    </source>
</evidence>
<comment type="catalytic activity">
    <reaction evidence="1">
        <text>Hydrolyzes the link between N-acetylmuramoyl residues and L-amino acid residues in certain cell-wall glycopeptides.</text>
        <dbReference type="EC" id="3.5.1.28"/>
    </reaction>
</comment>
<dbReference type="AlphaFoldDB" id="F2LWN4"/>
<dbReference type="SUPFAM" id="SSF53187">
    <property type="entry name" value="Zn-dependent exopeptidases"/>
    <property type="match status" value="1"/>
</dbReference>
<dbReference type="GO" id="GO:0008745">
    <property type="term" value="F:N-acetylmuramoyl-L-alanine amidase activity"/>
    <property type="evidence" value="ECO:0007669"/>
    <property type="project" value="UniProtKB-EC"/>
</dbReference>
<accession>F2LWN4</accession>
<dbReference type="SMART" id="SM00646">
    <property type="entry name" value="Ami_3"/>
    <property type="match status" value="1"/>
</dbReference>
<dbReference type="STRING" id="760142.Hipma_0029"/>
<dbReference type="KEGG" id="hmr:Hipma_0029"/>
<dbReference type="CDD" id="cd02696">
    <property type="entry name" value="MurNAc-LAA"/>
    <property type="match status" value="1"/>
</dbReference>
<dbReference type="FunFam" id="3.40.630.40:FF:000005">
    <property type="entry name" value="N-acetylmuramoyl-L-alanine amidase (AmiA)"/>
    <property type="match status" value="1"/>
</dbReference>
<dbReference type="InterPro" id="IPR002508">
    <property type="entry name" value="MurNAc-LAA_cat"/>
</dbReference>
<protein>
    <recommendedName>
        <fullName evidence="2">N-acetylmuramoyl-L-alanine amidase</fullName>
        <ecNumber evidence="2">3.5.1.28</ecNumber>
    </recommendedName>
</protein>
<dbReference type="EMBL" id="CP002606">
    <property type="protein sequence ID" value="AEA33012.1"/>
    <property type="molecule type" value="Genomic_DNA"/>
</dbReference>
<dbReference type="EC" id="3.5.1.28" evidence="2"/>
<dbReference type="GO" id="GO:0030288">
    <property type="term" value="C:outer membrane-bounded periplasmic space"/>
    <property type="evidence" value="ECO:0007669"/>
    <property type="project" value="TreeGrafter"/>
</dbReference>
<organism evidence="5 6">
    <name type="scientific">Hippea maritima (strain ATCC 700847 / DSM 10411 / MH2)</name>
    <dbReference type="NCBI Taxonomy" id="760142"/>
    <lineage>
        <taxon>Bacteria</taxon>
        <taxon>Pseudomonadati</taxon>
        <taxon>Campylobacterota</taxon>
        <taxon>Desulfurellia</taxon>
        <taxon>Desulfurellales</taxon>
        <taxon>Hippeaceae</taxon>
        <taxon>Hippea</taxon>
    </lineage>
</organism>
<proteinExistence type="predicted"/>
<dbReference type="PANTHER" id="PTHR30404">
    <property type="entry name" value="N-ACETYLMURAMOYL-L-ALANINE AMIDASE"/>
    <property type="match status" value="1"/>
</dbReference>
<name>F2LWN4_HIPMA</name>
<sequence>MKKILIILFLLWGFTAKASGLVSLEEFSCLKLSPNVQNIILTFDRIENYRFIKLSQDYWYIAIPGKIISIKTKFKPCGFIDKVLVRIIKGETRIFFKMKGNASYRFRIVLSGSGRFLVIRIQSSKTFIQPGLKTKESKLKAAKRRPIIVIDPGHGGKDPGAIGILDKEKNVVLSIGRYVARMLKADGYKVYMTRNKDVYPTLADRVELANKVKADVFVSIHANYSPKKRRDAKGLEVYFLNTTSDKRALSLAARENGMSLSQLGDLNRIILSLIQTKKIQYSKVLASKVYREMLLHGIRIYKGYKGRGVKQAPFYVLVGTRCPSILIETAFINNPTDAVYLHKNSFKKALAMGIALGIEQFLRLNR</sequence>
<keyword evidence="3 5" id="KW-0378">Hydrolase</keyword>
<dbReference type="RefSeq" id="WP_013681057.1">
    <property type="nucleotide sequence ID" value="NC_015318.1"/>
</dbReference>
<dbReference type="HOGENOM" id="CLU_014322_2_0_7"/>
<dbReference type="PANTHER" id="PTHR30404:SF0">
    <property type="entry name" value="N-ACETYLMURAMOYL-L-ALANINE AMIDASE AMIC"/>
    <property type="match status" value="1"/>
</dbReference>
<evidence type="ECO:0000259" key="4">
    <source>
        <dbReference type="SMART" id="SM00646"/>
    </source>
</evidence>
<reference evidence="5 6" key="1">
    <citation type="journal article" date="2011" name="Stand. Genomic Sci.">
        <title>Complete genome sequence of the thermophilic sulfur-reducer Hippea maritima type strain (MH(2)).</title>
        <authorList>
            <person name="Huntemann M."/>
            <person name="Lu M."/>
            <person name="Nolan M."/>
            <person name="Lapidus A."/>
            <person name="Lucas S."/>
            <person name="Hammon N."/>
            <person name="Deshpande S."/>
            <person name="Cheng J.F."/>
            <person name="Tapia R."/>
            <person name="Han C."/>
            <person name="Goodwin L."/>
            <person name="Pitluck S."/>
            <person name="Liolios K."/>
            <person name="Pagani I."/>
            <person name="Ivanova N."/>
            <person name="Ovchinikova G."/>
            <person name="Pati A."/>
            <person name="Chen A."/>
            <person name="Palaniappan K."/>
            <person name="Land M."/>
            <person name="Hauser L."/>
            <person name="Jeffries C.D."/>
            <person name="Detter J.C."/>
            <person name="Brambilla E.M."/>
            <person name="Rohde M."/>
            <person name="Spring S."/>
            <person name="Goker M."/>
            <person name="Woyke T."/>
            <person name="Bristow J."/>
            <person name="Eisen J.A."/>
            <person name="Markowitz V."/>
            <person name="Hugenholtz P."/>
            <person name="Kyrpides N.C."/>
            <person name="Klenk H.P."/>
            <person name="Mavromatis K."/>
        </authorList>
    </citation>
    <scope>NUCLEOTIDE SEQUENCE [LARGE SCALE GENOMIC DNA]</scope>
    <source>
        <strain evidence="6">ATCC 700847 / DSM 10411 / MH2</strain>
    </source>
</reference>
<keyword evidence="6" id="KW-1185">Reference proteome</keyword>
<dbReference type="Pfam" id="PF01520">
    <property type="entry name" value="Amidase_3"/>
    <property type="match status" value="1"/>
</dbReference>
<evidence type="ECO:0000313" key="6">
    <source>
        <dbReference type="Proteomes" id="UP000008139"/>
    </source>
</evidence>
<reference evidence="6" key="2">
    <citation type="submission" date="2011-03" db="EMBL/GenBank/DDBJ databases">
        <title>The complete genome of Hippea maritima DSM 10411.</title>
        <authorList>
            <consortium name="US DOE Joint Genome Institute (JGI-PGF)"/>
            <person name="Lucas S."/>
            <person name="Copeland A."/>
            <person name="Lapidus A."/>
            <person name="Bruce D."/>
            <person name="Goodwin L."/>
            <person name="Pitluck S."/>
            <person name="Peters L."/>
            <person name="Kyrpides N."/>
            <person name="Mavromatis K."/>
            <person name="Pagani I."/>
            <person name="Ivanova N."/>
            <person name="Mikhailova N."/>
            <person name="Lu M."/>
            <person name="Detter J.C."/>
            <person name="Tapia R."/>
            <person name="Han C."/>
            <person name="Land M."/>
            <person name="Hauser L."/>
            <person name="Markowitz V."/>
            <person name="Cheng J.-F."/>
            <person name="Hugenholtz P."/>
            <person name="Woyke T."/>
            <person name="Wu D."/>
            <person name="Spring S."/>
            <person name="Schroeder M."/>
            <person name="Brambilla E."/>
            <person name="Klenk H.-P."/>
            <person name="Eisen J.A."/>
        </authorList>
    </citation>
    <scope>NUCLEOTIDE SEQUENCE [LARGE SCALE GENOMIC DNA]</scope>
    <source>
        <strain evidence="6">ATCC 700847 / DSM 10411 / MH2</strain>
    </source>
</reference>
<evidence type="ECO:0000256" key="2">
    <source>
        <dbReference type="ARBA" id="ARBA00011901"/>
    </source>
</evidence>
<feature type="domain" description="MurNAc-LAA" evidence="4">
    <location>
        <begin position="206"/>
        <end position="359"/>
    </location>
</feature>
<dbReference type="FunCoup" id="F2LWN4">
    <property type="interactions" value="216"/>
</dbReference>
<dbReference type="InParanoid" id="F2LWN4"/>
<dbReference type="Proteomes" id="UP000008139">
    <property type="component" value="Chromosome"/>
</dbReference>
<dbReference type="eggNOG" id="COG0860">
    <property type="taxonomic scope" value="Bacteria"/>
</dbReference>